<organism evidence="1 2">
    <name type="scientific">Oesophagostomum dentatum</name>
    <name type="common">Nodular worm</name>
    <dbReference type="NCBI Taxonomy" id="61180"/>
    <lineage>
        <taxon>Eukaryota</taxon>
        <taxon>Metazoa</taxon>
        <taxon>Ecdysozoa</taxon>
        <taxon>Nematoda</taxon>
        <taxon>Chromadorea</taxon>
        <taxon>Rhabditida</taxon>
        <taxon>Rhabditina</taxon>
        <taxon>Rhabditomorpha</taxon>
        <taxon>Strongyloidea</taxon>
        <taxon>Strongylidae</taxon>
        <taxon>Oesophagostomum</taxon>
    </lineage>
</organism>
<dbReference type="EMBL" id="KN549338">
    <property type="protein sequence ID" value="KHJ98246.1"/>
    <property type="molecule type" value="Genomic_DNA"/>
</dbReference>
<dbReference type="AlphaFoldDB" id="A0A0B1TQ69"/>
<protein>
    <submittedName>
        <fullName evidence="1">Uncharacterized protein</fullName>
    </submittedName>
</protein>
<sequence>MVEDATNLLDEIHGTLASKAPEGISLLEKFISVLEADLNLPASARQSFTEKYVAGILDVSDVEARSIEVYRMEEIIEGKSRYIVFYPVVHRA</sequence>
<dbReference type="Proteomes" id="UP000053660">
    <property type="component" value="Unassembled WGS sequence"/>
</dbReference>
<gene>
    <name evidence="1" type="ORF">OESDEN_01774</name>
</gene>
<accession>A0A0B1TQ69</accession>
<reference evidence="1 2" key="1">
    <citation type="submission" date="2014-03" db="EMBL/GenBank/DDBJ databases">
        <title>Draft genome of the hookworm Oesophagostomum dentatum.</title>
        <authorList>
            <person name="Mitreva M."/>
        </authorList>
    </citation>
    <scope>NUCLEOTIDE SEQUENCE [LARGE SCALE GENOMIC DNA]</scope>
    <source>
        <strain evidence="1 2">OD-Hann</strain>
    </source>
</reference>
<name>A0A0B1TQ69_OESDE</name>
<keyword evidence="2" id="KW-1185">Reference proteome</keyword>
<evidence type="ECO:0000313" key="2">
    <source>
        <dbReference type="Proteomes" id="UP000053660"/>
    </source>
</evidence>
<evidence type="ECO:0000313" key="1">
    <source>
        <dbReference type="EMBL" id="KHJ98246.1"/>
    </source>
</evidence>
<proteinExistence type="predicted"/>